<organism evidence="1 2">
    <name type="scientific">Teratosphaeria destructans</name>
    <dbReference type="NCBI Taxonomy" id="418781"/>
    <lineage>
        <taxon>Eukaryota</taxon>
        <taxon>Fungi</taxon>
        <taxon>Dikarya</taxon>
        <taxon>Ascomycota</taxon>
        <taxon>Pezizomycotina</taxon>
        <taxon>Dothideomycetes</taxon>
        <taxon>Dothideomycetidae</taxon>
        <taxon>Mycosphaerellales</taxon>
        <taxon>Teratosphaeriaceae</taxon>
        <taxon>Teratosphaeria</taxon>
    </lineage>
</organism>
<dbReference type="OrthoDB" id="10521378at2759"/>
<reference evidence="1 2" key="2">
    <citation type="journal article" date="2021" name="Curr. Genet.">
        <title>Genetic response to nitrogen starvation in the aggressive Eucalyptus foliar pathogen Teratosphaeria destructans.</title>
        <authorList>
            <person name="Havenga M."/>
            <person name="Wingfield B.D."/>
            <person name="Wingfield M.J."/>
            <person name="Dreyer L.L."/>
            <person name="Roets F."/>
            <person name="Aylward J."/>
        </authorList>
    </citation>
    <scope>NUCLEOTIDE SEQUENCE [LARGE SCALE GENOMIC DNA]</scope>
    <source>
        <strain evidence="1">CMW44962</strain>
    </source>
</reference>
<dbReference type="AlphaFoldDB" id="A0A9W7SV97"/>
<proteinExistence type="predicted"/>
<gene>
    <name evidence="1" type="ORF">Tdes44962_MAKER00156</name>
</gene>
<accession>A0A9W7SV97</accession>
<evidence type="ECO:0000313" key="2">
    <source>
        <dbReference type="Proteomes" id="UP001138500"/>
    </source>
</evidence>
<protein>
    <submittedName>
        <fullName evidence="1">Uncharacterized protein</fullName>
    </submittedName>
</protein>
<comment type="caution">
    <text evidence="1">The sequence shown here is derived from an EMBL/GenBank/DDBJ whole genome shotgun (WGS) entry which is preliminary data.</text>
</comment>
<dbReference type="Proteomes" id="UP001138500">
    <property type="component" value="Unassembled WGS sequence"/>
</dbReference>
<keyword evidence="2" id="KW-1185">Reference proteome</keyword>
<sequence length="98" mass="10899">MTGNMMLPFPADGLISLHANETVDEQIDRSLRAALKQTQREIAIYTANRGHYTSCADNVRYFAPRWLRATDPHTGVADYYHLLTFVGDAAPGCTQPMA</sequence>
<name>A0A9W7SV97_9PEZI</name>
<feature type="non-terminal residue" evidence="1">
    <location>
        <position position="98"/>
    </location>
</feature>
<reference evidence="1 2" key="1">
    <citation type="journal article" date="2018" name="IMA Fungus">
        <title>IMA Genome-F 10: Nine draft genome sequences of Claviceps purpurea s.lat., including C. arundinis, C. humidiphila, and C. cf. spartinae, pseudomolecules for the pitch canker pathogen Fusarium circinatum, draft genome of Davidsoniella eucalypti, Grosmannia galeiformis, Quambalaria eucalypti, and Teratosphaeria destructans.</title>
        <authorList>
            <person name="Wingfield B.D."/>
            <person name="Liu M."/>
            <person name="Nguyen H.D."/>
            <person name="Lane F.A."/>
            <person name="Morgan S.W."/>
            <person name="De Vos L."/>
            <person name="Wilken P.M."/>
            <person name="Duong T.A."/>
            <person name="Aylward J."/>
            <person name="Coetzee M.P."/>
            <person name="Dadej K."/>
            <person name="De Beer Z.W."/>
            <person name="Findlay W."/>
            <person name="Havenga M."/>
            <person name="Kolarik M."/>
            <person name="Menzies J.G."/>
            <person name="Naidoo K."/>
            <person name="Pochopski O."/>
            <person name="Shoukouhi P."/>
            <person name="Santana Q.C."/>
            <person name="Seifert K.A."/>
            <person name="Soal N."/>
            <person name="Steenkamp E.T."/>
            <person name="Tatham C.T."/>
            <person name="van der Nest M.A."/>
            <person name="Wingfield M.J."/>
        </authorList>
    </citation>
    <scope>NUCLEOTIDE SEQUENCE [LARGE SCALE GENOMIC DNA]</scope>
    <source>
        <strain evidence="1">CMW44962</strain>
    </source>
</reference>
<evidence type="ECO:0000313" key="1">
    <source>
        <dbReference type="EMBL" id="KAH9832677.1"/>
    </source>
</evidence>
<dbReference type="EMBL" id="RIBY02001112">
    <property type="protein sequence ID" value="KAH9832677.1"/>
    <property type="molecule type" value="Genomic_DNA"/>
</dbReference>